<dbReference type="InterPro" id="IPR005064">
    <property type="entry name" value="BUG"/>
</dbReference>
<comment type="similarity">
    <text evidence="1">Belongs to the UPF0065 (bug) family.</text>
</comment>
<protein>
    <recommendedName>
        <fullName evidence="5">ABC transporter substrate-binding protein</fullName>
    </recommendedName>
</protein>
<dbReference type="Gene3D" id="3.40.190.10">
    <property type="entry name" value="Periplasmic binding protein-like II"/>
    <property type="match status" value="1"/>
</dbReference>
<dbReference type="Gene3D" id="3.40.190.150">
    <property type="entry name" value="Bordetella uptake gene, domain 1"/>
    <property type="match status" value="1"/>
</dbReference>
<sequence length="322" mass="34132">MKNFQKIIIGLFCIASSAAFAQFPDRQITMVIPYAPAGSTDVLGRILAQVMSKNLGQTVLVDNTAGAGGTIGAGRVARSKPDGYTILFHNMAQSSAPALYAKLAYDPVTDFSPIGMVTEVPMVLVARKDFPANTLQDFIKYVKANPGKLNFANAGIGATSNLCEALIKSSLSAEWSSISYKGTGPALNDLLAGQVDVICDQPASTLQHIRAGNIKAIAVATKDRISSLPNTPTFGQSGLPGFQLAVWHGMYAPAGTPKPVVDRLNEALNAALKDPMLSQKFNEMNAMLATPATANPGYLLNFTKSEVDRWKAAMKNAGVQPQ</sequence>
<dbReference type="RefSeq" id="WP_089515490.1">
    <property type="nucleotide sequence ID" value="NZ_NJGG01000001.1"/>
</dbReference>
<evidence type="ECO:0000313" key="4">
    <source>
        <dbReference type="Proteomes" id="UP000215188"/>
    </source>
</evidence>
<gene>
    <name evidence="3" type="ORF">AOC33_05265</name>
</gene>
<feature type="signal peptide" evidence="2">
    <location>
        <begin position="1"/>
        <end position="21"/>
    </location>
</feature>
<proteinExistence type="inferred from homology"/>
<reference evidence="3 4" key="1">
    <citation type="submission" date="2017-06" db="EMBL/GenBank/DDBJ databases">
        <title>Reclassification of a Polynucleobacter cosmopolitanus strain isolated from tropical Lake Victoria as Polynucleobacter victoriensis comb. nov.</title>
        <authorList>
            <person name="Hahn M.W."/>
        </authorList>
    </citation>
    <scope>NUCLEOTIDE SEQUENCE [LARGE SCALE GENOMIC DNA]</scope>
    <source>
        <strain evidence="3 4">MWH-MoIso2</strain>
    </source>
</reference>
<dbReference type="Pfam" id="PF03401">
    <property type="entry name" value="TctC"/>
    <property type="match status" value="1"/>
</dbReference>
<keyword evidence="4" id="KW-1185">Reference proteome</keyword>
<feature type="chain" id="PRO_5012985810" description="ABC transporter substrate-binding protein" evidence="2">
    <location>
        <begin position="22"/>
        <end position="322"/>
    </location>
</feature>
<dbReference type="InterPro" id="IPR042100">
    <property type="entry name" value="Bug_dom1"/>
</dbReference>
<name>A0A229FWY8_9BURK</name>
<dbReference type="PANTHER" id="PTHR42928">
    <property type="entry name" value="TRICARBOXYLATE-BINDING PROTEIN"/>
    <property type="match status" value="1"/>
</dbReference>
<keyword evidence="2" id="KW-0732">Signal</keyword>
<evidence type="ECO:0000313" key="3">
    <source>
        <dbReference type="EMBL" id="OXL16464.1"/>
    </source>
</evidence>
<accession>A0A229FWY8</accession>
<evidence type="ECO:0008006" key="5">
    <source>
        <dbReference type="Google" id="ProtNLM"/>
    </source>
</evidence>
<dbReference type="AlphaFoldDB" id="A0A229FWY8"/>
<dbReference type="OrthoDB" id="8629764at2"/>
<dbReference type="Proteomes" id="UP000215188">
    <property type="component" value="Unassembled WGS sequence"/>
</dbReference>
<evidence type="ECO:0000256" key="1">
    <source>
        <dbReference type="ARBA" id="ARBA00006987"/>
    </source>
</evidence>
<organism evidence="3 4">
    <name type="scientific">Polynucleobacter cosmopolitanus</name>
    <dbReference type="NCBI Taxonomy" id="351345"/>
    <lineage>
        <taxon>Bacteria</taxon>
        <taxon>Pseudomonadati</taxon>
        <taxon>Pseudomonadota</taxon>
        <taxon>Betaproteobacteria</taxon>
        <taxon>Burkholderiales</taxon>
        <taxon>Burkholderiaceae</taxon>
        <taxon>Polynucleobacter</taxon>
    </lineage>
</organism>
<dbReference type="PIRSF" id="PIRSF017082">
    <property type="entry name" value="YflP"/>
    <property type="match status" value="1"/>
</dbReference>
<dbReference type="SUPFAM" id="SSF53850">
    <property type="entry name" value="Periplasmic binding protein-like II"/>
    <property type="match status" value="1"/>
</dbReference>
<comment type="caution">
    <text evidence="3">The sequence shown here is derived from an EMBL/GenBank/DDBJ whole genome shotgun (WGS) entry which is preliminary data.</text>
</comment>
<dbReference type="EMBL" id="NJGG01000001">
    <property type="protein sequence ID" value="OXL16464.1"/>
    <property type="molecule type" value="Genomic_DNA"/>
</dbReference>
<evidence type="ECO:0000256" key="2">
    <source>
        <dbReference type="SAM" id="SignalP"/>
    </source>
</evidence>
<dbReference type="PANTHER" id="PTHR42928:SF5">
    <property type="entry name" value="BLR1237 PROTEIN"/>
    <property type="match status" value="1"/>
</dbReference>